<dbReference type="AlphaFoldDB" id="A0A376BUE9"/>
<keyword evidence="3" id="KW-1185">Reference proteome</keyword>
<dbReference type="Proteomes" id="UP000254209">
    <property type="component" value="Unassembled WGS sequence"/>
</dbReference>
<evidence type="ECO:0000313" key="2">
    <source>
        <dbReference type="EMBL" id="SSY80405.1"/>
    </source>
</evidence>
<keyword evidence="1" id="KW-0472">Membrane</keyword>
<feature type="transmembrane region" description="Helical" evidence="1">
    <location>
        <begin position="109"/>
        <end position="125"/>
    </location>
</feature>
<keyword evidence="1" id="KW-0812">Transmembrane</keyword>
<evidence type="ECO:0000256" key="1">
    <source>
        <dbReference type="SAM" id="Phobius"/>
    </source>
</evidence>
<proteinExistence type="predicted"/>
<gene>
    <name evidence="2" type="ORF">NCTC10283_01964</name>
</gene>
<dbReference type="EMBL" id="UFSO01000003">
    <property type="protein sequence ID" value="SSY80405.1"/>
    <property type="molecule type" value="Genomic_DNA"/>
</dbReference>
<protein>
    <submittedName>
        <fullName evidence="2">Uncharacterized protein</fullName>
    </submittedName>
</protein>
<accession>A0A376BUE9</accession>
<dbReference type="STRING" id="1120980.GCA_000745955_01716"/>
<reference evidence="2 3" key="1">
    <citation type="submission" date="2018-06" db="EMBL/GenBank/DDBJ databases">
        <authorList>
            <consortium name="Pathogen Informatics"/>
            <person name="Doyle S."/>
        </authorList>
    </citation>
    <scope>NUCLEOTIDE SEQUENCE [LARGE SCALE GENOMIC DNA]</scope>
    <source>
        <strain evidence="2 3">NCTC10283</strain>
    </source>
</reference>
<dbReference type="RefSeq" id="WP_051968541.1">
    <property type="nucleotide sequence ID" value="NZ_CP091519.2"/>
</dbReference>
<evidence type="ECO:0000313" key="3">
    <source>
        <dbReference type="Proteomes" id="UP000254209"/>
    </source>
</evidence>
<organism evidence="2 3">
    <name type="scientific">Alysiella crassa</name>
    <dbReference type="NCBI Taxonomy" id="153491"/>
    <lineage>
        <taxon>Bacteria</taxon>
        <taxon>Pseudomonadati</taxon>
        <taxon>Pseudomonadota</taxon>
        <taxon>Betaproteobacteria</taxon>
        <taxon>Neisseriales</taxon>
        <taxon>Neisseriaceae</taxon>
        <taxon>Alysiella</taxon>
    </lineage>
</organism>
<feature type="transmembrane region" description="Helical" evidence="1">
    <location>
        <begin position="72"/>
        <end position="89"/>
    </location>
</feature>
<name>A0A376BUE9_9NEIS</name>
<sequence length="129" mass="14601">MRPIIILFSIINIVFGWYLAQMPTALPVGRGDDGAWLYPVSSGGDDLTLLVWALQAFVFSILMAMWSQQLAVAAYVVNMLFLWACYYLIELDNSLWASNQLGFGEPLWAFAVAHIPLLLFLIQIFRRLS</sequence>
<feature type="transmembrane region" description="Helical" evidence="1">
    <location>
        <begin position="47"/>
        <end position="65"/>
    </location>
</feature>
<dbReference type="OrthoDB" id="10015445at2"/>
<keyword evidence="1" id="KW-1133">Transmembrane helix</keyword>